<evidence type="ECO:0000313" key="5">
    <source>
        <dbReference type="EMBL" id="KAF2450231.1"/>
    </source>
</evidence>
<evidence type="ECO:0000313" key="6">
    <source>
        <dbReference type="Proteomes" id="UP000799764"/>
    </source>
</evidence>
<evidence type="ECO:0000256" key="2">
    <source>
        <dbReference type="SAM" id="MobiDB-lite"/>
    </source>
</evidence>
<keyword evidence="6" id="KW-1185">Reference proteome</keyword>
<dbReference type="PANTHER" id="PTHR20913:SF7">
    <property type="entry name" value="RE60063P"/>
    <property type="match status" value="1"/>
</dbReference>
<keyword evidence="3" id="KW-0472">Membrane</keyword>
<dbReference type="InterPro" id="IPR000195">
    <property type="entry name" value="Rab-GAP-TBC_dom"/>
</dbReference>
<dbReference type="PROSITE" id="PS50086">
    <property type="entry name" value="TBC_RABGAP"/>
    <property type="match status" value="1"/>
</dbReference>
<evidence type="ECO:0000256" key="3">
    <source>
        <dbReference type="SAM" id="Phobius"/>
    </source>
</evidence>
<proteinExistence type="predicted"/>
<dbReference type="PANTHER" id="PTHR20913">
    <property type="entry name" value="TBC1 DOMAIN FAMILY MEMBER 20/GTPASE"/>
    <property type="match status" value="1"/>
</dbReference>
<dbReference type="Gene3D" id="1.10.472.80">
    <property type="entry name" value="Ypt/Rab-GAP domain of gyp1p, domain 3"/>
    <property type="match status" value="1"/>
</dbReference>
<keyword evidence="1" id="KW-0343">GTPase activation</keyword>
<evidence type="ECO:0000256" key="1">
    <source>
        <dbReference type="ARBA" id="ARBA00022468"/>
    </source>
</evidence>
<dbReference type="AlphaFoldDB" id="A0A9P4UH34"/>
<accession>A0A9P4UH34</accession>
<dbReference type="Pfam" id="PF00566">
    <property type="entry name" value="RabGAP-TBC"/>
    <property type="match status" value="1"/>
</dbReference>
<dbReference type="InterPro" id="IPR045913">
    <property type="entry name" value="TBC20/Gyp8-like"/>
</dbReference>
<reference evidence="5" key="1">
    <citation type="journal article" date="2020" name="Stud. Mycol.">
        <title>101 Dothideomycetes genomes: a test case for predicting lifestyles and emergence of pathogens.</title>
        <authorList>
            <person name="Haridas S."/>
            <person name="Albert R."/>
            <person name="Binder M."/>
            <person name="Bloem J."/>
            <person name="Labutti K."/>
            <person name="Salamov A."/>
            <person name="Andreopoulos B."/>
            <person name="Baker S."/>
            <person name="Barry K."/>
            <person name="Bills G."/>
            <person name="Bluhm B."/>
            <person name="Cannon C."/>
            <person name="Castanera R."/>
            <person name="Culley D."/>
            <person name="Daum C."/>
            <person name="Ezra D."/>
            <person name="Gonzalez J."/>
            <person name="Henrissat B."/>
            <person name="Kuo A."/>
            <person name="Liang C."/>
            <person name="Lipzen A."/>
            <person name="Lutzoni F."/>
            <person name="Magnuson J."/>
            <person name="Mondo S."/>
            <person name="Nolan M."/>
            <person name="Ohm R."/>
            <person name="Pangilinan J."/>
            <person name="Park H.-J."/>
            <person name="Ramirez L."/>
            <person name="Alfaro M."/>
            <person name="Sun H."/>
            <person name="Tritt A."/>
            <person name="Yoshinaga Y."/>
            <person name="Zwiers L.-H."/>
            <person name="Turgeon B."/>
            <person name="Goodwin S."/>
            <person name="Spatafora J."/>
            <person name="Crous P."/>
            <person name="Grigoriev I."/>
        </authorList>
    </citation>
    <scope>NUCLEOTIDE SEQUENCE</scope>
    <source>
        <strain evidence="5">CBS 690.94</strain>
    </source>
</reference>
<evidence type="ECO:0000259" key="4">
    <source>
        <dbReference type="PROSITE" id="PS50086"/>
    </source>
</evidence>
<dbReference type="GO" id="GO:0005096">
    <property type="term" value="F:GTPase activator activity"/>
    <property type="evidence" value="ECO:0007669"/>
    <property type="project" value="UniProtKB-KW"/>
</dbReference>
<dbReference type="InterPro" id="IPR035969">
    <property type="entry name" value="Rab-GAP_TBC_sf"/>
</dbReference>
<dbReference type="SMART" id="SM00164">
    <property type="entry name" value="TBC"/>
    <property type="match status" value="1"/>
</dbReference>
<dbReference type="Proteomes" id="UP000799764">
    <property type="component" value="Unassembled WGS sequence"/>
</dbReference>
<sequence>MASSRRSSRTPSRSVSSTSLSTRRRSTATAALSPAEQEKAVQISTACNERNLNALVHLATSVHGLVSDDLRRVAWPILLGRALDTREQVPWTELPTHRDEGQVALDVNRAFVYYPKNGTYIPGPWRCGLAQTLYLPTQLDRLKEELSDIIVETIRRHPALNYFQGYHDIVQVLLLVLGPQDAPAAVARLSLLRIRDFMLTTLDPAIAHLALLKPILETADPELYEHLPTNQPSFALADTLTMFAHHIQEYKDIARVFDFFLARHTVMPIYFFAGVVLSRREEMLDIHKEDEDIMHAMLGKLPQPFDVEFHIARAVELYERLPPEKLRSWEWWSISSSSVLKTSTTPAALSRLSLEDGEKWMLQQEKEVRWQQGRAKAKRSALILKRRLWVYRRQGAFGLAVIVGVYALWLGRSASAGRVSAFAPLSELFRRVAGIVR</sequence>
<comment type="caution">
    <text evidence="5">The sequence shown here is derived from an EMBL/GenBank/DDBJ whole genome shotgun (WGS) entry which is preliminary data.</text>
</comment>
<feature type="domain" description="Rab-GAP TBC" evidence="4">
    <location>
        <begin position="65"/>
        <end position="264"/>
    </location>
</feature>
<name>A0A9P4UH34_9PLEO</name>
<gene>
    <name evidence="5" type="ORF">P171DRAFT_502669</name>
</gene>
<keyword evidence="3" id="KW-0812">Transmembrane</keyword>
<feature type="region of interest" description="Disordered" evidence="2">
    <location>
        <begin position="1"/>
        <end position="34"/>
    </location>
</feature>
<dbReference type="GO" id="GO:0006888">
    <property type="term" value="P:endoplasmic reticulum to Golgi vesicle-mediated transport"/>
    <property type="evidence" value="ECO:0007669"/>
    <property type="project" value="TreeGrafter"/>
</dbReference>
<protein>
    <recommendedName>
        <fullName evidence="4">Rab-GAP TBC domain-containing protein</fullName>
    </recommendedName>
</protein>
<feature type="transmembrane region" description="Helical" evidence="3">
    <location>
        <begin position="395"/>
        <end position="411"/>
    </location>
</feature>
<keyword evidence="3" id="KW-1133">Transmembrane helix</keyword>
<dbReference type="OrthoDB" id="206700at2759"/>
<organism evidence="5 6">
    <name type="scientific">Karstenula rhodostoma CBS 690.94</name>
    <dbReference type="NCBI Taxonomy" id="1392251"/>
    <lineage>
        <taxon>Eukaryota</taxon>
        <taxon>Fungi</taxon>
        <taxon>Dikarya</taxon>
        <taxon>Ascomycota</taxon>
        <taxon>Pezizomycotina</taxon>
        <taxon>Dothideomycetes</taxon>
        <taxon>Pleosporomycetidae</taxon>
        <taxon>Pleosporales</taxon>
        <taxon>Massarineae</taxon>
        <taxon>Didymosphaeriaceae</taxon>
        <taxon>Karstenula</taxon>
    </lineage>
</organism>
<dbReference type="Gene3D" id="1.10.8.1310">
    <property type="match status" value="1"/>
</dbReference>
<dbReference type="EMBL" id="MU001493">
    <property type="protein sequence ID" value="KAF2450231.1"/>
    <property type="molecule type" value="Genomic_DNA"/>
</dbReference>
<dbReference type="SUPFAM" id="SSF47923">
    <property type="entry name" value="Ypt/Rab-GAP domain of gyp1p"/>
    <property type="match status" value="2"/>
</dbReference>
<dbReference type="GO" id="GO:0005789">
    <property type="term" value="C:endoplasmic reticulum membrane"/>
    <property type="evidence" value="ECO:0007669"/>
    <property type="project" value="TreeGrafter"/>
</dbReference>